<gene>
    <name evidence="2" type="ORF">A4G17_01745</name>
</gene>
<accession>A0AAE6X6Z9</accession>
<feature type="transmembrane region" description="Helical" evidence="1">
    <location>
        <begin position="45"/>
        <end position="65"/>
    </location>
</feature>
<keyword evidence="1" id="KW-0812">Transmembrane</keyword>
<keyword evidence="1" id="KW-1133">Transmembrane helix</keyword>
<sequence>MQTKPNPIPLSQTGDDTKSCQIILHEMQEAKKIKEKSHSDRNSQIGLNAFLGVSGIFLLVPWFFIDTSNAHTVDMNAADGRFNRLYAMAIEKKCSNVMDFYKDKN</sequence>
<name>A0AAE6X6Z9_9PAST</name>
<dbReference type="KEGG" id="fcl:A4G17_01745"/>
<keyword evidence="1" id="KW-0472">Membrane</keyword>
<evidence type="ECO:0000313" key="3">
    <source>
        <dbReference type="Proteomes" id="UP000502287"/>
    </source>
</evidence>
<proteinExistence type="predicted"/>
<organism evidence="2 3">
    <name type="scientific">Frederiksenia canicola</name>
    <dbReference type="NCBI Taxonomy" id="123824"/>
    <lineage>
        <taxon>Bacteria</taxon>
        <taxon>Pseudomonadati</taxon>
        <taxon>Pseudomonadota</taxon>
        <taxon>Gammaproteobacteria</taxon>
        <taxon>Pasteurellales</taxon>
        <taxon>Pasteurellaceae</taxon>
        <taxon>Frederiksenia</taxon>
    </lineage>
</organism>
<reference evidence="2 3" key="1">
    <citation type="submission" date="2016-03" db="EMBL/GenBank/DDBJ databases">
        <authorList>
            <person name="Hansen M.J."/>
            <person name="Bojesen A.M."/>
            <person name="Planet P."/>
        </authorList>
    </citation>
    <scope>NUCLEOTIDE SEQUENCE [LARGE SCALE GENOMIC DNA]</scope>
    <source>
        <strain evidence="2 3">HPA 21</strain>
    </source>
</reference>
<evidence type="ECO:0000313" key="2">
    <source>
        <dbReference type="EMBL" id="QIM65798.1"/>
    </source>
</evidence>
<evidence type="ECO:0000256" key="1">
    <source>
        <dbReference type="SAM" id="Phobius"/>
    </source>
</evidence>
<dbReference type="EMBL" id="CP015029">
    <property type="protein sequence ID" value="QIM65798.1"/>
    <property type="molecule type" value="Genomic_DNA"/>
</dbReference>
<dbReference type="Proteomes" id="UP000502287">
    <property type="component" value="Chromosome"/>
</dbReference>
<evidence type="ECO:0008006" key="4">
    <source>
        <dbReference type="Google" id="ProtNLM"/>
    </source>
</evidence>
<protein>
    <recommendedName>
        <fullName evidence="4">Transmembrane protein</fullName>
    </recommendedName>
</protein>
<dbReference type="AlphaFoldDB" id="A0AAE6X6Z9"/>